<gene>
    <name evidence="1" type="ORF">LCGC14_0373610</name>
</gene>
<sequence>MRYEYSEDEDEDEAYDRLRQHDIDELKEQLEMAETRRAPRTSRIAAGLLRFFDVKYEDLKGRRKKR</sequence>
<reference evidence="1" key="1">
    <citation type="journal article" date="2015" name="Nature">
        <title>Complex archaea that bridge the gap between prokaryotes and eukaryotes.</title>
        <authorList>
            <person name="Spang A."/>
            <person name="Saw J.H."/>
            <person name="Jorgensen S.L."/>
            <person name="Zaremba-Niedzwiedzka K."/>
            <person name="Martijn J."/>
            <person name="Lind A.E."/>
            <person name="van Eijk R."/>
            <person name="Schleper C."/>
            <person name="Guy L."/>
            <person name="Ettema T.J."/>
        </authorList>
    </citation>
    <scope>NUCLEOTIDE SEQUENCE</scope>
</reference>
<proteinExistence type="predicted"/>
<comment type="caution">
    <text evidence="1">The sequence shown here is derived from an EMBL/GenBank/DDBJ whole genome shotgun (WGS) entry which is preliminary data.</text>
</comment>
<evidence type="ECO:0000313" key="1">
    <source>
        <dbReference type="EMBL" id="KKN76166.1"/>
    </source>
</evidence>
<name>A0A0F9VRQ4_9ZZZZ</name>
<dbReference type="AlphaFoldDB" id="A0A0F9VRQ4"/>
<organism evidence="1">
    <name type="scientific">marine sediment metagenome</name>
    <dbReference type="NCBI Taxonomy" id="412755"/>
    <lineage>
        <taxon>unclassified sequences</taxon>
        <taxon>metagenomes</taxon>
        <taxon>ecological metagenomes</taxon>
    </lineage>
</organism>
<protein>
    <submittedName>
        <fullName evidence="1">Uncharacterized protein</fullName>
    </submittedName>
</protein>
<dbReference type="EMBL" id="LAZR01000299">
    <property type="protein sequence ID" value="KKN76166.1"/>
    <property type="molecule type" value="Genomic_DNA"/>
</dbReference>
<accession>A0A0F9VRQ4</accession>